<feature type="transmembrane region" description="Helical" evidence="7">
    <location>
        <begin position="168"/>
        <end position="189"/>
    </location>
</feature>
<protein>
    <submittedName>
        <fullName evidence="9">Type VII secretion integral membrane protein EccD</fullName>
    </submittedName>
</protein>
<dbReference type="RefSeq" id="WP_310374548.1">
    <property type="nucleotide sequence ID" value="NZ_JAVDYB010000001.1"/>
</dbReference>
<evidence type="ECO:0000256" key="7">
    <source>
        <dbReference type="SAM" id="Phobius"/>
    </source>
</evidence>
<feature type="transmembrane region" description="Helical" evidence="7">
    <location>
        <begin position="382"/>
        <end position="401"/>
    </location>
</feature>
<evidence type="ECO:0000256" key="6">
    <source>
        <dbReference type="ARBA" id="ARBA00023136"/>
    </source>
</evidence>
<dbReference type="Proteomes" id="UP001183643">
    <property type="component" value="Unassembled WGS sequence"/>
</dbReference>
<evidence type="ECO:0000259" key="8">
    <source>
        <dbReference type="Pfam" id="PF19053"/>
    </source>
</evidence>
<feature type="transmembrane region" description="Helical" evidence="7">
    <location>
        <begin position="353"/>
        <end position="370"/>
    </location>
</feature>
<feature type="domain" description="EccD-like transmembrane" evidence="8">
    <location>
        <begin position="115"/>
        <end position="465"/>
    </location>
</feature>
<keyword evidence="6 7" id="KW-0472">Membrane</keyword>
<evidence type="ECO:0000313" key="10">
    <source>
        <dbReference type="Proteomes" id="UP001183643"/>
    </source>
</evidence>
<evidence type="ECO:0000256" key="4">
    <source>
        <dbReference type="ARBA" id="ARBA00022692"/>
    </source>
</evidence>
<dbReference type="AlphaFoldDB" id="A0AAE3YXL8"/>
<dbReference type="NCBIfam" id="TIGR03920">
    <property type="entry name" value="T7SS_EccD"/>
    <property type="match status" value="1"/>
</dbReference>
<gene>
    <name evidence="9" type="ORF">J2S41_007056</name>
</gene>
<dbReference type="Pfam" id="PF19053">
    <property type="entry name" value="EccD"/>
    <property type="match status" value="1"/>
</dbReference>
<keyword evidence="4 7" id="KW-0812">Transmembrane</keyword>
<feature type="transmembrane region" description="Helical" evidence="7">
    <location>
        <begin position="437"/>
        <end position="460"/>
    </location>
</feature>
<accession>A0AAE3YXL8</accession>
<proteinExistence type="inferred from homology"/>
<dbReference type="Gene3D" id="3.10.20.90">
    <property type="entry name" value="Phosphatidylinositol 3-kinase Catalytic Subunit, Chain A, domain 1"/>
    <property type="match status" value="1"/>
</dbReference>
<name>A0AAE3YXL8_9ACTN</name>
<dbReference type="GO" id="GO:0005886">
    <property type="term" value="C:plasma membrane"/>
    <property type="evidence" value="ECO:0007669"/>
    <property type="project" value="UniProtKB-SubCell"/>
</dbReference>
<keyword evidence="10" id="KW-1185">Reference proteome</keyword>
<dbReference type="EMBL" id="JAVDYB010000001">
    <property type="protein sequence ID" value="MDR7280278.1"/>
    <property type="molecule type" value="Genomic_DNA"/>
</dbReference>
<feature type="transmembrane region" description="Helical" evidence="7">
    <location>
        <begin position="235"/>
        <end position="254"/>
    </location>
</feature>
<reference evidence="9" key="1">
    <citation type="submission" date="2023-07" db="EMBL/GenBank/DDBJ databases">
        <title>Sequencing the genomes of 1000 actinobacteria strains.</title>
        <authorList>
            <person name="Klenk H.-P."/>
        </authorList>
    </citation>
    <scope>NUCLEOTIDE SEQUENCE</scope>
    <source>
        <strain evidence="9">DSM 44707</strain>
    </source>
</reference>
<evidence type="ECO:0000256" key="5">
    <source>
        <dbReference type="ARBA" id="ARBA00022989"/>
    </source>
</evidence>
<feature type="transmembrane region" description="Helical" evidence="7">
    <location>
        <begin position="209"/>
        <end position="228"/>
    </location>
</feature>
<keyword evidence="5 7" id="KW-1133">Transmembrane helix</keyword>
<feature type="transmembrane region" description="Helical" evidence="7">
    <location>
        <begin position="407"/>
        <end position="425"/>
    </location>
</feature>
<evidence type="ECO:0000256" key="2">
    <source>
        <dbReference type="ARBA" id="ARBA00006162"/>
    </source>
</evidence>
<evidence type="ECO:0000256" key="1">
    <source>
        <dbReference type="ARBA" id="ARBA00004651"/>
    </source>
</evidence>
<keyword evidence="3" id="KW-1003">Cell membrane</keyword>
<evidence type="ECO:0000313" key="9">
    <source>
        <dbReference type="EMBL" id="MDR7280278.1"/>
    </source>
</evidence>
<sequence length="467" mass="47070">MGAGLARVTIAAPRRRVDLALPDQIPLAELLPDLLRHAGESLADEGERHGGWLLRRPDGAPLLGGRPLRAQGIRDGEILHLTPARVRWPEPEYDDVVDVIAGAPRRTGPWSPAATRLATRAAAVALMPSALPPLLLAPPSPAGAYAAAALAVALLLAAVTASRAYGDAGTAAVLGALSIPFAGAAGALLTALDRPAPPGFPGWWGTPETLVAAVAVLLAALIAAAGTAVHPRVPVAFASAAVQAVPAAALALVVPPVHAAAVLVTAAACTLGLLPLAAIRLGRLPIPAIALPAPVPDPDDPGRDGLAEARRRPPRAAVLAALSRTDEFLTGLLAGHALVITVAAPVLALHGGAVARVLAGAVAVSLLLRTRVFGTAHHRVPLLAAGVVTLAVLAFTVSVAVPSPLLTVLPAAVAVAVLAAGAAWSRRPPSLYLARGAELLDTLALVSLIPLACVILGLYANLRNLNG</sequence>
<dbReference type="InterPro" id="IPR006707">
    <property type="entry name" value="T7SS_EccD"/>
</dbReference>
<feature type="transmembrane region" description="Helical" evidence="7">
    <location>
        <begin position="328"/>
        <end position="347"/>
    </location>
</feature>
<dbReference type="Pfam" id="PF08817">
    <property type="entry name" value="YukD"/>
    <property type="match status" value="1"/>
</dbReference>
<organism evidence="9 10">
    <name type="scientific">Catenuloplanes atrovinosus</name>
    <dbReference type="NCBI Taxonomy" id="137266"/>
    <lineage>
        <taxon>Bacteria</taxon>
        <taxon>Bacillati</taxon>
        <taxon>Actinomycetota</taxon>
        <taxon>Actinomycetes</taxon>
        <taxon>Micromonosporales</taxon>
        <taxon>Micromonosporaceae</taxon>
        <taxon>Catenuloplanes</taxon>
    </lineage>
</organism>
<dbReference type="InterPro" id="IPR024962">
    <property type="entry name" value="YukD-like"/>
</dbReference>
<feature type="transmembrane region" description="Helical" evidence="7">
    <location>
        <begin position="260"/>
        <end position="279"/>
    </location>
</feature>
<dbReference type="InterPro" id="IPR044049">
    <property type="entry name" value="EccD_transm"/>
</dbReference>
<comment type="similarity">
    <text evidence="2">Belongs to the EccD/Snm4 family.</text>
</comment>
<feature type="transmembrane region" description="Helical" evidence="7">
    <location>
        <begin position="142"/>
        <end position="161"/>
    </location>
</feature>
<dbReference type="PIRSF" id="PIRSF017804">
    <property type="entry name" value="Secretion_EccD1"/>
    <property type="match status" value="1"/>
</dbReference>
<evidence type="ECO:0000256" key="3">
    <source>
        <dbReference type="ARBA" id="ARBA00022475"/>
    </source>
</evidence>
<comment type="subcellular location">
    <subcellularLocation>
        <location evidence="1">Cell membrane</location>
        <topology evidence="1">Multi-pass membrane protein</topology>
    </subcellularLocation>
</comment>
<comment type="caution">
    <text evidence="9">The sequence shown here is derived from an EMBL/GenBank/DDBJ whole genome shotgun (WGS) entry which is preliminary data.</text>
</comment>